<dbReference type="InterPro" id="IPR036378">
    <property type="entry name" value="FAS1_dom_sf"/>
</dbReference>
<dbReference type="SUPFAM" id="SSF82153">
    <property type="entry name" value="FAS1 domain"/>
    <property type="match status" value="3"/>
</dbReference>
<comment type="caution">
    <text evidence="2">The sequence shown here is derived from an EMBL/GenBank/DDBJ whole genome shotgun (WGS) entry which is preliminary data.</text>
</comment>
<accession>A0ABV5J6T8</accession>
<dbReference type="EMBL" id="JBHMEW010000061">
    <property type="protein sequence ID" value="MFB9212517.1"/>
    <property type="molecule type" value="Genomic_DNA"/>
</dbReference>
<dbReference type="Gene3D" id="2.30.180.10">
    <property type="entry name" value="FAS1 domain"/>
    <property type="match status" value="3"/>
</dbReference>
<dbReference type="PANTHER" id="PTHR10900">
    <property type="entry name" value="PERIOSTIN-RELATED"/>
    <property type="match status" value="1"/>
</dbReference>
<reference evidence="2 3" key="1">
    <citation type="submission" date="2024-09" db="EMBL/GenBank/DDBJ databases">
        <authorList>
            <person name="Sun Q."/>
            <person name="Mori K."/>
        </authorList>
    </citation>
    <scope>NUCLEOTIDE SEQUENCE [LARGE SCALE GENOMIC DNA]</scope>
    <source>
        <strain evidence="2 3">CECT 7682</strain>
    </source>
</reference>
<evidence type="ECO:0000259" key="1">
    <source>
        <dbReference type="PROSITE" id="PS50213"/>
    </source>
</evidence>
<feature type="domain" description="FAS1" evidence="1">
    <location>
        <begin position="41"/>
        <end position="169"/>
    </location>
</feature>
<name>A0ABV5J6T8_9BACT</name>
<feature type="domain" description="FAS1" evidence="1">
    <location>
        <begin position="172"/>
        <end position="305"/>
    </location>
</feature>
<dbReference type="Pfam" id="PF02469">
    <property type="entry name" value="Fasciclin"/>
    <property type="match status" value="3"/>
</dbReference>
<dbReference type="InterPro" id="IPR000782">
    <property type="entry name" value="FAS1_domain"/>
</dbReference>
<evidence type="ECO:0000313" key="3">
    <source>
        <dbReference type="Proteomes" id="UP001589654"/>
    </source>
</evidence>
<evidence type="ECO:0000313" key="2">
    <source>
        <dbReference type="EMBL" id="MFB9212517.1"/>
    </source>
</evidence>
<dbReference type="PROSITE" id="PS51257">
    <property type="entry name" value="PROKAR_LIPOPROTEIN"/>
    <property type="match status" value="1"/>
</dbReference>
<proteinExistence type="predicted"/>
<dbReference type="InterPro" id="IPR050904">
    <property type="entry name" value="Adhesion/Biosynth-related"/>
</dbReference>
<dbReference type="SMART" id="SM00554">
    <property type="entry name" value="FAS1"/>
    <property type="match status" value="3"/>
</dbReference>
<protein>
    <submittedName>
        <fullName evidence="2">Fasciclin domain-containing protein</fullName>
    </submittedName>
</protein>
<dbReference type="PANTHER" id="PTHR10900:SF77">
    <property type="entry name" value="FI19380P1"/>
    <property type="match status" value="1"/>
</dbReference>
<dbReference type="Proteomes" id="UP001589654">
    <property type="component" value="Unassembled WGS sequence"/>
</dbReference>
<organism evidence="2 3">
    <name type="scientific">Echinicola jeungdonensis</name>
    <dbReference type="NCBI Taxonomy" id="709343"/>
    <lineage>
        <taxon>Bacteria</taxon>
        <taxon>Pseudomonadati</taxon>
        <taxon>Bacteroidota</taxon>
        <taxon>Cytophagia</taxon>
        <taxon>Cytophagales</taxon>
        <taxon>Cyclobacteriaceae</taxon>
        <taxon>Echinicola</taxon>
    </lineage>
</organism>
<gene>
    <name evidence="2" type="ORF">ACFFUR_11930</name>
</gene>
<feature type="domain" description="FAS1" evidence="1">
    <location>
        <begin position="310"/>
        <end position="442"/>
    </location>
</feature>
<sequence length="447" mass="49490">MAGHNKKVSFSKSIPLGLFLMGGLFLLFSCKKDDPIPGTESLSLLQIISEDPNFSIMSDALTKTEWADTLQGPGQFTVMAPIDEDFQQMGIGQYEDLQPQKWDSLLQYHILPGNYELEQLNGIVPTLLEGHFIFATKEEESKVINGQVGILAANIPASNGWIHALDAVITPATYSVIEVMDENGFSIFVEAVQKAGLENLLSEDGPFTLFVPSDEAFEGYFEAQGISKEGWLETPELTDFLLYFMLDGDLSAKDLSSGNFPTRLGLEVYISKITDNEIWLNGQAQVTITDQDAGNGIIHGLDSIYSAPDKTLLGEITENEESFSEFLGAMNYSGLWEELDEEKDYTLFAPTDPAFAGYYATKGITGYEDINLEELRDLLRNHIIPGKVYSQDFGVNLQITTLQGGELSLNREMLQANGYGLWEDYYNVNALNGVIHGIQALLEPTDY</sequence>
<keyword evidence="3" id="KW-1185">Reference proteome</keyword>
<dbReference type="RefSeq" id="WP_290247606.1">
    <property type="nucleotide sequence ID" value="NZ_JAUFQT010000001.1"/>
</dbReference>
<dbReference type="PROSITE" id="PS50213">
    <property type="entry name" value="FAS1"/>
    <property type="match status" value="3"/>
</dbReference>